<accession>A0A653AHZ7</accession>
<feature type="domain" description="Rubrerythrin diiron-binding" evidence="1">
    <location>
        <begin position="8"/>
        <end position="141"/>
    </location>
</feature>
<evidence type="ECO:0000259" key="1">
    <source>
        <dbReference type="Pfam" id="PF02915"/>
    </source>
</evidence>
<dbReference type="EMBL" id="UPXX01000032">
    <property type="protein sequence ID" value="VBB47658.1"/>
    <property type="molecule type" value="Genomic_DNA"/>
</dbReference>
<evidence type="ECO:0000313" key="2">
    <source>
        <dbReference type="EMBL" id="VBB47658.1"/>
    </source>
</evidence>
<protein>
    <submittedName>
        <fullName evidence="2">Predicted rubrerythrin Rbr</fullName>
    </submittedName>
</protein>
<dbReference type="AlphaFoldDB" id="A0A653AHZ7"/>
<dbReference type="InterPro" id="IPR012347">
    <property type="entry name" value="Ferritin-like"/>
</dbReference>
<dbReference type="PANTHER" id="PTHR33531">
    <property type="entry name" value="RUBRERYTHRIN SUBFAMILY"/>
    <property type="match status" value="1"/>
</dbReference>
<sequence length="151" mass="18049">MPFDNFDEIMTYAIDKEKEAVQFYEDLSRRESAQGTKALFHEFADEERRHQKMLENFSREQVAKYSIRKIADLKRSDYLVDLQYVPDMAYADILRLAMKREEKAQAFYRDFAARTAEEEHRKLFEMLAQEEAKHKLRLETMLDDYLAAMGD</sequence>
<dbReference type="SUPFAM" id="SSF47240">
    <property type="entry name" value="Ferritin-like"/>
    <property type="match status" value="1"/>
</dbReference>
<dbReference type="Gene3D" id="1.20.1260.10">
    <property type="match status" value="1"/>
</dbReference>
<organism evidence="2">
    <name type="scientific">Uncultured Desulfatiglans sp</name>
    <dbReference type="NCBI Taxonomy" id="1748965"/>
    <lineage>
        <taxon>Bacteria</taxon>
        <taxon>Pseudomonadati</taxon>
        <taxon>Thermodesulfobacteriota</taxon>
        <taxon>Desulfobacteria</taxon>
        <taxon>Desulfatiglandales</taxon>
        <taxon>Desulfatiglandaceae</taxon>
        <taxon>Desulfatiglans</taxon>
        <taxon>environmental samples</taxon>
    </lineage>
</organism>
<reference evidence="2" key="1">
    <citation type="submission" date="2018-07" db="EMBL/GenBank/DDBJ databases">
        <authorList>
            <consortium name="Genoscope - CEA"/>
            <person name="William W."/>
        </authorList>
    </citation>
    <scope>NUCLEOTIDE SEQUENCE</scope>
    <source>
        <strain evidence="2">IK1</strain>
    </source>
</reference>
<dbReference type="InterPro" id="IPR003251">
    <property type="entry name" value="Rr_diiron-bd_dom"/>
</dbReference>
<dbReference type="InterPro" id="IPR009078">
    <property type="entry name" value="Ferritin-like_SF"/>
</dbReference>
<proteinExistence type="predicted"/>
<gene>
    <name evidence="2" type="ORF">TRIP_B50453</name>
</gene>
<dbReference type="PANTHER" id="PTHR33531:SF10">
    <property type="entry name" value="BLR7895 PROTEIN"/>
    <property type="match status" value="1"/>
</dbReference>
<dbReference type="Pfam" id="PF02915">
    <property type="entry name" value="Rubrerythrin"/>
    <property type="match status" value="1"/>
</dbReference>
<dbReference type="GO" id="GO:0016491">
    <property type="term" value="F:oxidoreductase activity"/>
    <property type="evidence" value="ECO:0007669"/>
    <property type="project" value="InterPro"/>
</dbReference>
<dbReference type="CDD" id="cd01045">
    <property type="entry name" value="Ferritin_like_AB"/>
    <property type="match status" value="1"/>
</dbReference>
<dbReference type="GO" id="GO:0046872">
    <property type="term" value="F:metal ion binding"/>
    <property type="evidence" value="ECO:0007669"/>
    <property type="project" value="InterPro"/>
</dbReference>
<name>A0A653AHZ7_UNCDX</name>